<dbReference type="InterPro" id="IPR043502">
    <property type="entry name" value="DNA/RNA_pol_sf"/>
</dbReference>
<dbReference type="Pfam" id="PF17919">
    <property type="entry name" value="RT_RNaseH_2"/>
    <property type="match status" value="1"/>
</dbReference>
<dbReference type="CDD" id="cd09274">
    <property type="entry name" value="RNase_HI_RT_Ty3"/>
    <property type="match status" value="1"/>
</dbReference>
<dbReference type="PANTHER" id="PTHR37984:SF5">
    <property type="entry name" value="PROTEIN NYNRIN-LIKE"/>
    <property type="match status" value="1"/>
</dbReference>
<keyword evidence="4" id="KW-1185">Reference proteome</keyword>
<reference evidence="3 4" key="1">
    <citation type="submission" date="2017-11" db="EMBL/GenBank/DDBJ databases">
        <title>De-novo sequencing of pomegranate (Punica granatum L.) genome.</title>
        <authorList>
            <person name="Akparov Z."/>
            <person name="Amiraslanov A."/>
            <person name="Hajiyeva S."/>
            <person name="Abbasov M."/>
            <person name="Kaur K."/>
            <person name="Hamwieh A."/>
            <person name="Solovyev V."/>
            <person name="Salamov A."/>
            <person name="Braich B."/>
            <person name="Kosarev P."/>
            <person name="Mahmoud A."/>
            <person name="Hajiyev E."/>
            <person name="Babayeva S."/>
            <person name="Izzatullayeva V."/>
            <person name="Mammadov A."/>
            <person name="Mammadov A."/>
            <person name="Sharifova S."/>
            <person name="Ojaghi J."/>
            <person name="Eynullazada K."/>
            <person name="Bayramov B."/>
            <person name="Abdulazimova A."/>
            <person name="Shahmuradov I."/>
        </authorList>
    </citation>
    <scope>NUCLEOTIDE SEQUENCE [LARGE SCALE GENOMIC DNA]</scope>
    <source>
        <strain evidence="4">cv. AG2017</strain>
        <tissue evidence="3">Leaf</tissue>
    </source>
</reference>
<dbReference type="EMBL" id="PGOL01006581">
    <property type="protein sequence ID" value="PKI33459.1"/>
    <property type="molecule type" value="Genomic_DNA"/>
</dbReference>
<feature type="domain" description="Reverse transcriptase/retrotransposon-derived protein RNase H-like" evidence="2">
    <location>
        <begin position="15"/>
        <end position="108"/>
    </location>
</feature>
<dbReference type="InterPro" id="IPR041577">
    <property type="entry name" value="RT_RNaseH_2"/>
</dbReference>
<proteinExistence type="predicted"/>
<dbReference type="Gene3D" id="3.30.70.270">
    <property type="match status" value="1"/>
</dbReference>
<dbReference type="PANTHER" id="PTHR37984">
    <property type="entry name" value="PROTEIN CBG26694"/>
    <property type="match status" value="1"/>
</dbReference>
<dbReference type="SUPFAM" id="SSF56672">
    <property type="entry name" value="DNA/RNA polymerases"/>
    <property type="match status" value="1"/>
</dbReference>
<comment type="caution">
    <text evidence="3">The sequence shown here is derived from an EMBL/GenBank/DDBJ whole genome shotgun (WGS) entry which is preliminary data.</text>
</comment>
<sequence>MAALTYCMNGGKFEWTEGAKTVFQKIKERLTTAPTLVLPDFQQLFELHSNASKVGIRAVLSQNNKSIVFFSEKLTGAKVRYNTYDVEIYAVVQAVKHWRHYLFHKEFVLYTNHEALKHLHIQDKVSVRHASWVAYLERFTFVVKHKSGVTNHVADALSRRRSILSRMTVE</sequence>
<evidence type="ECO:0000256" key="1">
    <source>
        <dbReference type="ARBA" id="ARBA00023268"/>
    </source>
</evidence>
<name>A0A2I0HP08_PUNGR</name>
<protein>
    <recommendedName>
        <fullName evidence="2">Reverse transcriptase/retrotransposon-derived protein RNase H-like domain-containing protein</fullName>
    </recommendedName>
</protein>
<gene>
    <name evidence="3" type="ORF">CRG98_046151</name>
</gene>
<keyword evidence="1" id="KW-0511">Multifunctional enzyme</keyword>
<evidence type="ECO:0000313" key="4">
    <source>
        <dbReference type="Proteomes" id="UP000233551"/>
    </source>
</evidence>
<dbReference type="InterPro" id="IPR050951">
    <property type="entry name" value="Retrovirus_Pol_polyprotein"/>
</dbReference>
<feature type="non-terminal residue" evidence="3">
    <location>
        <position position="170"/>
    </location>
</feature>
<evidence type="ECO:0000313" key="3">
    <source>
        <dbReference type="EMBL" id="PKI33459.1"/>
    </source>
</evidence>
<dbReference type="GO" id="GO:0003824">
    <property type="term" value="F:catalytic activity"/>
    <property type="evidence" value="ECO:0007669"/>
    <property type="project" value="UniProtKB-KW"/>
</dbReference>
<organism evidence="3 4">
    <name type="scientific">Punica granatum</name>
    <name type="common">Pomegranate</name>
    <dbReference type="NCBI Taxonomy" id="22663"/>
    <lineage>
        <taxon>Eukaryota</taxon>
        <taxon>Viridiplantae</taxon>
        <taxon>Streptophyta</taxon>
        <taxon>Embryophyta</taxon>
        <taxon>Tracheophyta</taxon>
        <taxon>Spermatophyta</taxon>
        <taxon>Magnoliopsida</taxon>
        <taxon>eudicotyledons</taxon>
        <taxon>Gunneridae</taxon>
        <taxon>Pentapetalae</taxon>
        <taxon>rosids</taxon>
        <taxon>malvids</taxon>
        <taxon>Myrtales</taxon>
        <taxon>Lythraceae</taxon>
        <taxon>Punica</taxon>
    </lineage>
</organism>
<dbReference type="InterPro" id="IPR043128">
    <property type="entry name" value="Rev_trsase/Diguanyl_cyclase"/>
</dbReference>
<dbReference type="Proteomes" id="UP000233551">
    <property type="component" value="Unassembled WGS sequence"/>
</dbReference>
<evidence type="ECO:0000259" key="2">
    <source>
        <dbReference type="Pfam" id="PF17919"/>
    </source>
</evidence>
<accession>A0A2I0HP08</accession>
<dbReference type="STRING" id="22663.A0A2I0HP08"/>
<dbReference type="AlphaFoldDB" id="A0A2I0HP08"/>